<dbReference type="OrthoDB" id="10250660at2759"/>
<dbReference type="VEuPathDB" id="MicrosporidiaDB:SLOPH_2259"/>
<evidence type="ECO:0000313" key="7">
    <source>
        <dbReference type="EMBL" id="EPR80148.1"/>
    </source>
</evidence>
<comment type="similarity">
    <text evidence="4">Belongs to the class I-like SAM-binding methyltransferase superfamily. RNA M5U methyltransferase family.</text>
</comment>
<feature type="binding site" evidence="4">
    <location>
        <position position="439"/>
    </location>
    <ligand>
        <name>S-adenosyl-L-methionine</name>
        <dbReference type="ChEBI" id="CHEBI:59789"/>
    </ligand>
</feature>
<feature type="binding site" evidence="4">
    <location>
        <position position="346"/>
    </location>
    <ligand>
        <name>S-adenosyl-L-methionine</name>
        <dbReference type="ChEBI" id="CHEBI:59789"/>
    </ligand>
</feature>
<keyword evidence="8" id="KW-1185">Reference proteome</keyword>
<organism evidence="7 8">
    <name type="scientific">Spraguea lophii (strain 42_110)</name>
    <name type="common">Microsporidian parasite</name>
    <dbReference type="NCBI Taxonomy" id="1358809"/>
    <lineage>
        <taxon>Eukaryota</taxon>
        <taxon>Fungi</taxon>
        <taxon>Fungi incertae sedis</taxon>
        <taxon>Microsporidia</taxon>
        <taxon>Spragueidae</taxon>
        <taxon>Spraguea</taxon>
    </lineage>
</organism>
<dbReference type="GO" id="GO:0006396">
    <property type="term" value="P:RNA processing"/>
    <property type="evidence" value="ECO:0007669"/>
    <property type="project" value="InterPro"/>
</dbReference>
<dbReference type="PROSITE" id="PS01230">
    <property type="entry name" value="TRMA_1"/>
    <property type="match status" value="1"/>
</dbReference>
<protein>
    <submittedName>
        <fullName evidence="7">S-adenosylmethionine-dependent methyltransferase</fullName>
    </submittedName>
</protein>
<evidence type="ECO:0000256" key="3">
    <source>
        <dbReference type="ARBA" id="ARBA00022691"/>
    </source>
</evidence>
<comment type="caution">
    <text evidence="7">The sequence shown here is derived from an EMBL/GenBank/DDBJ whole genome shotgun (WGS) entry which is preliminary data.</text>
</comment>
<dbReference type="InterPro" id="IPR045850">
    <property type="entry name" value="TRM2_met"/>
</dbReference>
<dbReference type="SUPFAM" id="SSF53335">
    <property type="entry name" value="S-adenosyl-L-methionine-dependent methyltransferases"/>
    <property type="match status" value="1"/>
</dbReference>
<dbReference type="GO" id="GO:0008173">
    <property type="term" value="F:RNA methyltransferase activity"/>
    <property type="evidence" value="ECO:0007669"/>
    <property type="project" value="InterPro"/>
</dbReference>
<feature type="active site" evidence="5">
    <location>
        <position position="466"/>
    </location>
</feature>
<dbReference type="EMBL" id="ATCN01000001">
    <property type="protein sequence ID" value="EPR80148.1"/>
    <property type="molecule type" value="Genomic_DNA"/>
</dbReference>
<feature type="active site" description="Nucleophile" evidence="4">
    <location>
        <position position="466"/>
    </location>
</feature>
<dbReference type="InterPro" id="IPR029063">
    <property type="entry name" value="SAM-dependent_MTases_sf"/>
</dbReference>
<dbReference type="InterPro" id="IPR030390">
    <property type="entry name" value="MeTrfase_TrmA_AS"/>
</dbReference>
<dbReference type="PANTHER" id="PTHR45904:SF2">
    <property type="entry name" value="TRNA (URACIL-5-)-METHYLTRANSFERASE HOMOLOG A"/>
    <property type="match status" value="1"/>
</dbReference>
<evidence type="ECO:0000256" key="2">
    <source>
        <dbReference type="ARBA" id="ARBA00022679"/>
    </source>
</evidence>
<dbReference type="PANTHER" id="PTHR45904">
    <property type="entry name" value="TRNA (URACIL-5-)-METHYLTRANSFERASE"/>
    <property type="match status" value="1"/>
</dbReference>
<dbReference type="STRING" id="1358809.S7XWB8"/>
<keyword evidence="2 4" id="KW-0808">Transferase</keyword>
<dbReference type="Gene3D" id="2.40.50.1070">
    <property type="match status" value="1"/>
</dbReference>
<keyword evidence="1 4" id="KW-0489">Methyltransferase</keyword>
<evidence type="ECO:0000256" key="1">
    <source>
        <dbReference type="ARBA" id="ARBA00022603"/>
    </source>
</evidence>
<gene>
    <name evidence="7" type="ORF">SLOPH_2259</name>
</gene>
<comment type="caution">
    <text evidence="4">Lacks conserved residue(s) required for the propagation of feature annotation.</text>
</comment>
<evidence type="ECO:0000256" key="4">
    <source>
        <dbReference type="PROSITE-ProRule" id="PRU01024"/>
    </source>
</evidence>
<feature type="binding site" evidence="4">
    <location>
        <position position="393"/>
    </location>
    <ligand>
        <name>S-adenosyl-L-methionine</name>
        <dbReference type="ChEBI" id="CHEBI:59789"/>
    </ligand>
</feature>
<dbReference type="AlphaFoldDB" id="S7XWB8"/>
<dbReference type="Gene3D" id="3.40.50.150">
    <property type="entry name" value="Vaccinia Virus protein VP39"/>
    <property type="match status" value="1"/>
</dbReference>
<dbReference type="Pfam" id="PF05958">
    <property type="entry name" value="tRNA_U5-meth_tr"/>
    <property type="match status" value="1"/>
</dbReference>
<proteinExistence type="inferred from homology"/>
<keyword evidence="3 4" id="KW-0949">S-adenosyl-L-methionine</keyword>
<dbReference type="HOGENOM" id="CLU_498762_0_0_1"/>
<dbReference type="CDD" id="cd02440">
    <property type="entry name" value="AdoMet_MTases"/>
    <property type="match status" value="1"/>
</dbReference>
<dbReference type="PROSITE" id="PS51687">
    <property type="entry name" value="SAM_MT_RNA_M5U"/>
    <property type="match status" value="1"/>
</dbReference>
<dbReference type="InterPro" id="IPR010280">
    <property type="entry name" value="U5_MeTrfase_fam"/>
</dbReference>
<accession>S7XWB8</accession>
<reference evidence="8" key="1">
    <citation type="journal article" date="2013" name="PLoS Genet.">
        <title>The genome of Spraguea lophii and the basis of host-microsporidian interactions.</title>
        <authorList>
            <person name="Campbell S.E."/>
            <person name="Williams T.A."/>
            <person name="Yousuf A."/>
            <person name="Soanes D.M."/>
            <person name="Paszkiewicz K.H."/>
            <person name="Williams B.A.P."/>
        </authorList>
    </citation>
    <scope>NUCLEOTIDE SEQUENCE [LARGE SCALE GENOMIC DNA]</scope>
    <source>
        <strain evidence="8">42_110</strain>
    </source>
</reference>
<name>S7XWB8_SPRLO</name>
<evidence type="ECO:0000313" key="8">
    <source>
        <dbReference type="Proteomes" id="UP000014978"/>
    </source>
</evidence>
<evidence type="ECO:0000256" key="6">
    <source>
        <dbReference type="SAM" id="MobiDB-lite"/>
    </source>
</evidence>
<feature type="compositionally biased region" description="Low complexity" evidence="6">
    <location>
        <begin position="131"/>
        <end position="157"/>
    </location>
</feature>
<dbReference type="InParanoid" id="S7XWB8"/>
<dbReference type="GO" id="GO:0003723">
    <property type="term" value="F:RNA binding"/>
    <property type="evidence" value="ECO:0007669"/>
    <property type="project" value="TreeGrafter"/>
</dbReference>
<feature type="region of interest" description="Disordered" evidence="6">
    <location>
        <begin position="131"/>
        <end position="164"/>
    </location>
</feature>
<dbReference type="Proteomes" id="UP000014978">
    <property type="component" value="Unassembled WGS sequence"/>
</dbReference>
<sequence length="516" mass="61102">MFCYKFSPLPKYFNMKILRNIFKKHIDVKHKIVYKEGNKHGYLHVDMDNIPNITYKKIEIIFEKVEYKEHKKERVEEDIVDIRDKVTPLWKMEYSEQIKYKENMIMEFYKNNKIIGDEESKEMNKKYLNIKESNNDNDNNGENVDNNNNNSIDNNNNDGKESENKIVVKPALSNLRNKMELTFGIIPKPALGFRGNRNYNKVMEVNEVQFISEILKSKIQEINDNLKDKEQLIFNRETKIGYLKVLLLKEFNDEIISMVGIHCNEEEENNIKKYFTDKTPIDGILNELVTFIENLPFENLYINFSSDNFDGIRNDKNKIMGVRGKDSIDFYFGEYKFKTNFFSFFQCNITFTKIIEDISLLSADGEYLLDLCCGSGVIGILLNKNYKKIIGIENNEDCKNMVEYNLQNNKINNYEFKLGDIKKIREYLDVNQNYSAILDPPRNGVSKDVISWIRESNIKELFYISCDYKQSVQNIKDLMRDESKKYKNEKFNIELVRAYDMFPGTDKMEVMIYMKR</sequence>
<evidence type="ECO:0000256" key="5">
    <source>
        <dbReference type="PROSITE-ProRule" id="PRU10015"/>
    </source>
</evidence>
<dbReference type="GO" id="GO:0032259">
    <property type="term" value="P:methylation"/>
    <property type="evidence" value="ECO:0007669"/>
    <property type="project" value="UniProtKB-KW"/>
</dbReference>